<accession>G2SZ73</accession>
<feature type="domain" description="Spore protein YkvP/CgeB glycosyl transferase-like" evidence="2">
    <location>
        <begin position="254"/>
        <end position="393"/>
    </location>
</feature>
<dbReference type="Pfam" id="PF12996">
    <property type="entry name" value="DUF3880"/>
    <property type="match status" value="1"/>
</dbReference>
<dbReference type="Proteomes" id="UP000008178">
    <property type="component" value="Chromosome"/>
</dbReference>
<feature type="domain" description="Spore protein YkvP N-terminal" evidence="1">
    <location>
        <begin position="81"/>
        <end position="169"/>
    </location>
</feature>
<keyword evidence="4" id="KW-1185">Reference proteome</keyword>
<dbReference type="InterPro" id="IPR024542">
    <property type="entry name" value="YkvP_N"/>
</dbReference>
<evidence type="ECO:0000313" key="3">
    <source>
        <dbReference type="EMBL" id="AEN95312.1"/>
    </source>
</evidence>
<dbReference type="Gene3D" id="3.40.50.2000">
    <property type="entry name" value="Glycogen Phosphorylase B"/>
    <property type="match status" value="1"/>
</dbReference>
<dbReference type="Pfam" id="PF13524">
    <property type="entry name" value="Glyco_trans_1_2"/>
    <property type="match status" value="1"/>
</dbReference>
<dbReference type="HOGENOM" id="CLU_033615_2_0_9"/>
<proteinExistence type="predicted"/>
<dbReference type="EMBL" id="CP003040">
    <property type="protein sequence ID" value="AEN95312.1"/>
    <property type="molecule type" value="Genomic_DNA"/>
</dbReference>
<evidence type="ECO:0000313" key="4">
    <source>
        <dbReference type="Proteomes" id="UP000008178"/>
    </source>
</evidence>
<dbReference type="KEGG" id="rho:RHOM_00925"/>
<dbReference type="GeneID" id="93722079"/>
<dbReference type="STRING" id="585394.RHOM_00925"/>
<organism evidence="3 4">
    <name type="scientific">Roseburia hominis (strain DSM 16839 / JCM 17582 / NCIMB 14029 / A2-183)</name>
    <dbReference type="NCBI Taxonomy" id="585394"/>
    <lineage>
        <taxon>Bacteria</taxon>
        <taxon>Bacillati</taxon>
        <taxon>Bacillota</taxon>
        <taxon>Clostridia</taxon>
        <taxon>Lachnospirales</taxon>
        <taxon>Lachnospiraceae</taxon>
        <taxon>Roseburia</taxon>
    </lineage>
</organism>
<protein>
    <submittedName>
        <fullName evidence="3">Spore maturation protein CgeB</fullName>
    </submittedName>
</protein>
<evidence type="ECO:0000259" key="2">
    <source>
        <dbReference type="Pfam" id="PF13524"/>
    </source>
</evidence>
<name>G2SZ73_ROSHA</name>
<dbReference type="eggNOG" id="COG4641">
    <property type="taxonomic scope" value="Bacteria"/>
</dbReference>
<dbReference type="RefSeq" id="WP_014078406.1">
    <property type="nucleotide sequence ID" value="NC_015977.1"/>
</dbReference>
<sequence length="401" mass="47113">MHILMYRWKAYNYRDIEQTFLLLGHTVDNIEQELGSYDVSPEFERVIEEKIRGTHYDMVFTVNYFPLISNVCERTGVKYVSWTCDNPLISMYHESVFHACNYIFTFDKTNYLEFRGMGVKHIWYLPLAVDTERMDALLGAPEKPERRNATQDSEMRKYRGDVAFVGSLYERNSYDKIKNRLPEYLRGYFDAVMEAQLNISGANIVEPMLTTNILEQLQEYFQLEKSEGSFSDLGLIFQTTVLGFKIAEIERRRALIELSKHYRVNVYSNSDVSDLLRIQYCGSVDYWSEMPKVFRMSKINLNFTIPNIKSGIPLRIWDVLGCGGFLLTNYQAEIPYYFKEGEDLVCFDGLEDLCEKVGYYLEHEEERKRIAWNGYHKVREKHSYIERIHTILDTVAGEDAK</sequence>
<reference evidence="3 4" key="1">
    <citation type="journal article" date="2015" name="Genome Announc.">
        <title>Complete genome sequence of the human gut symbiont Roseburia hominis.</title>
        <authorList>
            <person name="Travis A.J."/>
            <person name="Kelly D."/>
            <person name="Flint H.J."/>
            <person name="Aminov R.I."/>
        </authorList>
    </citation>
    <scope>NUCLEOTIDE SEQUENCE [LARGE SCALE GENOMIC DNA]</scope>
    <source>
        <strain evidence="4">DSM 16839 / JCM 17582 / NCIMB 14029 / A2-183</strain>
    </source>
</reference>
<dbReference type="AlphaFoldDB" id="G2SZ73"/>
<dbReference type="InterPro" id="IPR055259">
    <property type="entry name" value="YkvP/CgeB_Glyco_trans-like"/>
</dbReference>
<gene>
    <name evidence="3" type="ordered locus">RHOM_00925</name>
</gene>
<evidence type="ECO:0000259" key="1">
    <source>
        <dbReference type="Pfam" id="PF12996"/>
    </source>
</evidence>
<dbReference type="BioCyc" id="RHOM585394:G1H02-192-MONOMER"/>